<feature type="transmembrane region" description="Helical" evidence="1">
    <location>
        <begin position="291"/>
        <end position="311"/>
    </location>
</feature>
<feature type="transmembrane region" description="Helical" evidence="1">
    <location>
        <begin position="136"/>
        <end position="158"/>
    </location>
</feature>
<feature type="transmembrane region" description="Helical" evidence="1">
    <location>
        <begin position="170"/>
        <end position="189"/>
    </location>
</feature>
<keyword evidence="1" id="KW-1133">Transmembrane helix</keyword>
<feature type="transmembrane region" description="Helical" evidence="1">
    <location>
        <begin position="23"/>
        <end position="45"/>
    </location>
</feature>
<evidence type="ECO:0000313" key="3">
    <source>
        <dbReference type="Proteomes" id="UP000624244"/>
    </source>
</evidence>
<dbReference type="AlphaFoldDB" id="A0A8H6DXP4"/>
<organism evidence="2 3">
    <name type="scientific">Cochliobolus sativus</name>
    <name type="common">Common root rot and spot blotch fungus</name>
    <name type="synonym">Bipolaris sorokiniana</name>
    <dbReference type="NCBI Taxonomy" id="45130"/>
    <lineage>
        <taxon>Eukaryota</taxon>
        <taxon>Fungi</taxon>
        <taxon>Dikarya</taxon>
        <taxon>Ascomycota</taxon>
        <taxon>Pezizomycotina</taxon>
        <taxon>Dothideomycetes</taxon>
        <taxon>Pleosporomycetidae</taxon>
        <taxon>Pleosporales</taxon>
        <taxon>Pleosporineae</taxon>
        <taxon>Pleosporaceae</taxon>
        <taxon>Bipolaris</taxon>
    </lineage>
</organism>
<sequence length="439" mass="49548">MTYFEINIIPLRFNSKCITFSEWVALFTLCLAPLIAHVASGAPPISYLTDRRLKWYDHICIYNPTSIIWRYAAITDRRIRAINWSRQDFAASNAIFWTSNGWDGSEHMASVSAPYCLRYPETTHARLLSLTTVKTVITTLQGVSALMLLIGAITGSSMLAGHVGFGVDTIFFPLTILGLLRLCAAAWLTEDYVYQDYGQRTNSTWEMTSQSSQRPVDKDREINVHESRTGLDPLLVSRFQSAGFRSPKSSWGSRIFRFFFLSMLWGIWVLAVFCIVPSIGGGVTYYTTTSFLLSLYYLIFATVTAAIYTLFFFRGKTTNTILPCISSTWYRLYTILFTGLMIGLVVIASIETNKTVEGNYSSWEPMENLGCLGPDDWWLLGPSSWMIGLVYRRKLDEEWFPQDQARLPVASVNGTNSSTPETFWVHNFTGYCVGSLAGL</sequence>
<name>A0A8H6DXP4_COCSA</name>
<accession>A0A8H6DXP4</accession>
<evidence type="ECO:0000256" key="1">
    <source>
        <dbReference type="SAM" id="Phobius"/>
    </source>
</evidence>
<proteinExistence type="predicted"/>
<gene>
    <name evidence="2" type="ORF">GGP41_000552</name>
</gene>
<dbReference type="EMBL" id="WNKQ01000004">
    <property type="protein sequence ID" value="KAF5851822.1"/>
    <property type="molecule type" value="Genomic_DNA"/>
</dbReference>
<protein>
    <submittedName>
        <fullName evidence="2">Uncharacterized protein</fullName>
    </submittedName>
</protein>
<feature type="transmembrane region" description="Helical" evidence="1">
    <location>
        <begin position="332"/>
        <end position="350"/>
    </location>
</feature>
<feature type="transmembrane region" description="Helical" evidence="1">
    <location>
        <begin position="255"/>
        <end position="279"/>
    </location>
</feature>
<comment type="caution">
    <text evidence="2">The sequence shown here is derived from an EMBL/GenBank/DDBJ whole genome shotgun (WGS) entry which is preliminary data.</text>
</comment>
<evidence type="ECO:0000313" key="2">
    <source>
        <dbReference type="EMBL" id="KAF5851822.1"/>
    </source>
</evidence>
<keyword evidence="1" id="KW-0812">Transmembrane</keyword>
<keyword evidence="1" id="KW-0472">Membrane</keyword>
<reference evidence="2" key="1">
    <citation type="submission" date="2019-11" db="EMBL/GenBank/DDBJ databases">
        <title>Bipolaris sorokiniana Genome sequencing.</title>
        <authorList>
            <person name="Wang H."/>
        </authorList>
    </citation>
    <scope>NUCLEOTIDE SEQUENCE</scope>
</reference>
<dbReference type="Proteomes" id="UP000624244">
    <property type="component" value="Unassembled WGS sequence"/>
</dbReference>